<dbReference type="Proteomes" id="UP000663193">
    <property type="component" value="Chromosome 17"/>
</dbReference>
<dbReference type="AlphaFoldDB" id="A0A7U2FFS3"/>
<name>A0A7U2FFS3_PHANO</name>
<accession>A0A7U2FFS3</accession>
<evidence type="ECO:0000313" key="2">
    <source>
        <dbReference type="Proteomes" id="UP000663193"/>
    </source>
</evidence>
<evidence type="ECO:0000313" key="1">
    <source>
        <dbReference type="EMBL" id="QRD04333.1"/>
    </source>
</evidence>
<sequence length="157" mass="16676">MSCSDHLTEYLAGWSAPPLQSNSSLIDTYNRRPRPVTLSNVTANTALVGHANIEDDSKNFGRIVAISHVGLSSAALGPRNGLAHSGDLENAGSSSAEASLITIISNALCINADADELKPLLSGSLNETKDLWAVSNNHTTLDDIFQCCDRIENDTIL</sequence>
<proteinExistence type="predicted"/>
<protein>
    <submittedName>
        <fullName evidence="1">Uncharacterized protein</fullName>
    </submittedName>
</protein>
<dbReference type="VEuPathDB" id="FungiDB:JI435_309620"/>
<gene>
    <name evidence="1" type="ORF">JI435_309620</name>
</gene>
<reference evidence="2" key="1">
    <citation type="journal article" date="2021" name="BMC Genomics">
        <title>Chromosome-level genome assembly and manually-curated proteome of model necrotroph Parastagonospora nodorum Sn15 reveals a genome-wide trove of candidate effector homologs, and redundancy of virulence-related functions within an accessory chromosome.</title>
        <authorList>
            <person name="Bertazzoni S."/>
            <person name="Jones D.A.B."/>
            <person name="Phan H.T."/>
            <person name="Tan K.-C."/>
            <person name="Hane J.K."/>
        </authorList>
    </citation>
    <scope>NUCLEOTIDE SEQUENCE [LARGE SCALE GENOMIC DNA]</scope>
    <source>
        <strain evidence="2">SN15 / ATCC MYA-4574 / FGSC 10173)</strain>
    </source>
</reference>
<keyword evidence="2" id="KW-1185">Reference proteome</keyword>
<organism evidence="1 2">
    <name type="scientific">Phaeosphaeria nodorum (strain SN15 / ATCC MYA-4574 / FGSC 10173)</name>
    <name type="common">Glume blotch fungus</name>
    <name type="synonym">Parastagonospora nodorum</name>
    <dbReference type="NCBI Taxonomy" id="321614"/>
    <lineage>
        <taxon>Eukaryota</taxon>
        <taxon>Fungi</taxon>
        <taxon>Dikarya</taxon>
        <taxon>Ascomycota</taxon>
        <taxon>Pezizomycotina</taxon>
        <taxon>Dothideomycetes</taxon>
        <taxon>Pleosporomycetidae</taxon>
        <taxon>Pleosporales</taxon>
        <taxon>Pleosporineae</taxon>
        <taxon>Phaeosphaeriaceae</taxon>
        <taxon>Parastagonospora</taxon>
    </lineage>
</organism>
<dbReference type="EMBL" id="CP069039">
    <property type="protein sequence ID" value="QRD04333.1"/>
    <property type="molecule type" value="Genomic_DNA"/>
</dbReference>